<keyword evidence="3" id="KW-1185">Reference proteome</keyword>
<dbReference type="OrthoDB" id="361362at2759"/>
<dbReference type="InterPro" id="IPR057949">
    <property type="entry name" value="TPR_TEX10"/>
</dbReference>
<protein>
    <submittedName>
        <fullName evidence="2">Testis-expressed sequence 10 protein</fullName>
    </submittedName>
</protein>
<sequence length="662" mass="73722">MQTIVPLLLECWIECDPAQMTTGLPGSVMSSSSIDVMLAITEILKVIFKATQRNPTKNPNVFQQSGNCLKDAYFKDINQHFMSFFPFMASHTPSIKGKRKLGKSSQQAVGEKTGTAVLALNLAICEIMLQFVGNNVASQKNYHTSVQKLEEFVIGSLELKAKGGAQAQQLQTEHVESLVMFAHQILLYHCSHVKQDSDVTRELLDAAYDLYQSSRIMSGTKRTLMMFFSNLVFPENPDVSQHKEVHGFIEKWLQGLPSLLVQLKDASPGMTELVLRVMKKAMVQHVLQPDDNCLAHLALFFSKDNGPFVNLNEAIQRSAVEMLFQLPSLDDRLLQIIVSCCHHGPVGVSVIQYILQVLHYRSPCYQGFVSHPAAFSLKTYTSALFSVAIGFSKNKLNEYQDVTNDTRKLTEFIDCSFCIMEEIIQPEQSGGEISKTQEGDAAKLWQNHQRKLQAVCQCFRQCHQSDLLFQYMGLELDTFLNDFKVLPVTTVHSLLCVVKCVVKLASETETGANSLSLPAKLQLNLVQLTLVCLQHCTKACSSSGLLEPASDLASCTASLVNTHLFDAVVELLRAVPQMTTDMLSLLLRIVSDNLDSVKQNCAAIFTKLLSCDVRKILLQSADIVQLLVPRILSPENLVPCQKQCLADLHYQYSLYKVEAGLT</sequence>
<gene>
    <name evidence="2" type="primary">TEX10_3</name>
    <name evidence="2" type="ORF">OS493_033808</name>
</gene>
<evidence type="ECO:0000259" key="1">
    <source>
        <dbReference type="Pfam" id="PF25781"/>
    </source>
</evidence>
<dbReference type="Pfam" id="PF25781">
    <property type="entry name" value="TPR_TEX10"/>
    <property type="match status" value="1"/>
</dbReference>
<dbReference type="SUPFAM" id="SSF48371">
    <property type="entry name" value="ARM repeat"/>
    <property type="match status" value="1"/>
</dbReference>
<feature type="domain" description="TEX10-like TPR repeats" evidence="1">
    <location>
        <begin position="250"/>
        <end position="655"/>
    </location>
</feature>
<organism evidence="2 3">
    <name type="scientific">Desmophyllum pertusum</name>
    <dbReference type="NCBI Taxonomy" id="174260"/>
    <lineage>
        <taxon>Eukaryota</taxon>
        <taxon>Metazoa</taxon>
        <taxon>Cnidaria</taxon>
        <taxon>Anthozoa</taxon>
        <taxon>Hexacorallia</taxon>
        <taxon>Scleractinia</taxon>
        <taxon>Caryophylliina</taxon>
        <taxon>Caryophylliidae</taxon>
        <taxon>Desmophyllum</taxon>
    </lineage>
</organism>
<dbReference type="EMBL" id="MU826871">
    <property type="protein sequence ID" value="KAJ7370183.1"/>
    <property type="molecule type" value="Genomic_DNA"/>
</dbReference>
<comment type="caution">
    <text evidence="2">The sequence shown here is derived from an EMBL/GenBank/DDBJ whole genome shotgun (WGS) entry which is preliminary data.</text>
</comment>
<evidence type="ECO:0000313" key="2">
    <source>
        <dbReference type="EMBL" id="KAJ7370183.1"/>
    </source>
</evidence>
<dbReference type="AlphaFoldDB" id="A0A9X0CQ80"/>
<name>A0A9X0CQ80_9CNID</name>
<accession>A0A9X0CQ80</accession>
<dbReference type="Proteomes" id="UP001163046">
    <property type="component" value="Unassembled WGS sequence"/>
</dbReference>
<dbReference type="InterPro" id="IPR016024">
    <property type="entry name" value="ARM-type_fold"/>
</dbReference>
<proteinExistence type="predicted"/>
<evidence type="ECO:0000313" key="3">
    <source>
        <dbReference type="Proteomes" id="UP001163046"/>
    </source>
</evidence>
<reference evidence="2" key="1">
    <citation type="submission" date="2023-01" db="EMBL/GenBank/DDBJ databases">
        <title>Genome assembly of the deep-sea coral Lophelia pertusa.</title>
        <authorList>
            <person name="Herrera S."/>
            <person name="Cordes E."/>
        </authorList>
    </citation>
    <scope>NUCLEOTIDE SEQUENCE</scope>
    <source>
        <strain evidence="2">USNM1676648</strain>
        <tissue evidence="2">Polyp</tissue>
    </source>
</reference>